<reference evidence="1 2" key="1">
    <citation type="journal article" date="2019" name="Sci. Rep.">
        <title>Orb-weaving spider Araneus ventricosus genome elucidates the spidroin gene catalogue.</title>
        <authorList>
            <person name="Kono N."/>
            <person name="Nakamura H."/>
            <person name="Ohtoshi R."/>
            <person name="Moran D.A.P."/>
            <person name="Shinohara A."/>
            <person name="Yoshida Y."/>
            <person name="Fujiwara M."/>
            <person name="Mori M."/>
            <person name="Tomita M."/>
            <person name="Arakawa K."/>
        </authorList>
    </citation>
    <scope>NUCLEOTIDE SEQUENCE [LARGE SCALE GENOMIC DNA]</scope>
</reference>
<accession>A0A4Y2GW63</accession>
<sequence length="90" mass="10169">MSGRSSLKSIRRFTLDGSAEFSDLQNSELCFQYVQIVQADDHQLRLDFANEFLIGLRGHQGPRSYFNGFLDVGIPESQSVLMKSADFMGF</sequence>
<keyword evidence="2" id="KW-1185">Reference proteome</keyword>
<dbReference type="Proteomes" id="UP000499080">
    <property type="component" value="Unassembled WGS sequence"/>
</dbReference>
<gene>
    <name evidence="1" type="ORF">AVEN_60315_1</name>
</gene>
<proteinExistence type="predicted"/>
<comment type="caution">
    <text evidence="1">The sequence shown here is derived from an EMBL/GenBank/DDBJ whole genome shotgun (WGS) entry which is preliminary data.</text>
</comment>
<protein>
    <submittedName>
        <fullName evidence="1">Uncharacterized protein</fullName>
    </submittedName>
</protein>
<evidence type="ECO:0000313" key="1">
    <source>
        <dbReference type="EMBL" id="GBM56334.1"/>
    </source>
</evidence>
<evidence type="ECO:0000313" key="2">
    <source>
        <dbReference type="Proteomes" id="UP000499080"/>
    </source>
</evidence>
<organism evidence="1 2">
    <name type="scientific">Araneus ventricosus</name>
    <name type="common">Orbweaver spider</name>
    <name type="synonym">Epeira ventricosa</name>
    <dbReference type="NCBI Taxonomy" id="182803"/>
    <lineage>
        <taxon>Eukaryota</taxon>
        <taxon>Metazoa</taxon>
        <taxon>Ecdysozoa</taxon>
        <taxon>Arthropoda</taxon>
        <taxon>Chelicerata</taxon>
        <taxon>Arachnida</taxon>
        <taxon>Araneae</taxon>
        <taxon>Araneomorphae</taxon>
        <taxon>Entelegynae</taxon>
        <taxon>Araneoidea</taxon>
        <taxon>Araneidae</taxon>
        <taxon>Araneus</taxon>
    </lineage>
</organism>
<dbReference type="AlphaFoldDB" id="A0A4Y2GW63"/>
<name>A0A4Y2GW63_ARAVE</name>
<dbReference type="EMBL" id="BGPR01001540">
    <property type="protein sequence ID" value="GBM56334.1"/>
    <property type="molecule type" value="Genomic_DNA"/>
</dbReference>